<accession>A0AAF0W7I7</accession>
<sequence>MENPVVQLLDTGNLVCREEKGDHVVWQSFDYPGNIMLPGMAMGSNLVTGHERYYTSWRSVDDPSPGRFSYRVDPNGFPQALLWKDSVLWTRTGPWIGSHSSGNPTYSRNEISTIHFTLNEEEVHYGIDLVSTNSSPITFFMLHPNGDSKFYVWNYQKENWMVFLTLHGNDCDRYALCGPYGICNKDRSPRCECMKGFTPRFPDRWRLLDWSGGCVRRKKLDCKSKEGFQKYSGVKLPDTRHSWYDMSLNVDDCRRLCLKNCSCAAYATADERRGGRGCFLWFTPLIDITGYNDDGQDIYVRMPTSELGKRWKRRDLIAIFWVLTVPFALLFLHMYKKRKAKRKERVKFSSEDVRLNKNGTEDLDLPLFKFTTVAKATNNFSDDNKLGEGGFGPVYKVIILLPTMCFISTCLFI</sequence>
<evidence type="ECO:0000256" key="2">
    <source>
        <dbReference type="ARBA" id="ARBA00022729"/>
    </source>
</evidence>
<dbReference type="InterPro" id="IPR000858">
    <property type="entry name" value="S_locus_glycoprot_dom"/>
</dbReference>
<keyword evidence="2" id="KW-0732">Signal</keyword>
<dbReference type="Gene3D" id="3.30.200.20">
    <property type="entry name" value="Phosphorylase Kinase, domain 1"/>
    <property type="match status" value="1"/>
</dbReference>
<dbReference type="EMBL" id="CP093343">
    <property type="protein sequence ID" value="WOG84231.1"/>
    <property type="molecule type" value="Genomic_DNA"/>
</dbReference>
<evidence type="ECO:0000256" key="7">
    <source>
        <dbReference type="PROSITE-ProRule" id="PRU00076"/>
    </source>
</evidence>
<keyword evidence="8" id="KW-0812">Transmembrane</keyword>
<evidence type="ECO:0000256" key="1">
    <source>
        <dbReference type="ARBA" id="ARBA00012513"/>
    </source>
</evidence>
<dbReference type="SUPFAM" id="SSF51110">
    <property type="entry name" value="alpha-D-mannose-specific plant lectins"/>
    <property type="match status" value="1"/>
</dbReference>
<dbReference type="PROSITE" id="PS50026">
    <property type="entry name" value="EGF_3"/>
    <property type="match status" value="1"/>
</dbReference>
<dbReference type="CDD" id="cd00054">
    <property type="entry name" value="EGF_CA"/>
    <property type="match status" value="1"/>
</dbReference>
<feature type="transmembrane region" description="Helical" evidence="8">
    <location>
        <begin position="316"/>
        <end position="335"/>
    </location>
</feature>
<dbReference type="GO" id="GO:0048544">
    <property type="term" value="P:recognition of pollen"/>
    <property type="evidence" value="ECO:0007669"/>
    <property type="project" value="InterPro"/>
</dbReference>
<keyword evidence="8" id="KW-1133">Transmembrane helix</keyword>
<dbReference type="InterPro" id="IPR011009">
    <property type="entry name" value="Kinase-like_dom_sf"/>
</dbReference>
<comment type="catalytic activity">
    <reaction evidence="6">
        <text>L-seryl-[protein] + ATP = O-phospho-L-seryl-[protein] + ADP + H(+)</text>
        <dbReference type="Rhea" id="RHEA:17989"/>
        <dbReference type="Rhea" id="RHEA-COMP:9863"/>
        <dbReference type="Rhea" id="RHEA-COMP:11604"/>
        <dbReference type="ChEBI" id="CHEBI:15378"/>
        <dbReference type="ChEBI" id="CHEBI:29999"/>
        <dbReference type="ChEBI" id="CHEBI:30616"/>
        <dbReference type="ChEBI" id="CHEBI:83421"/>
        <dbReference type="ChEBI" id="CHEBI:456216"/>
        <dbReference type="EC" id="2.7.11.1"/>
    </reaction>
</comment>
<evidence type="ECO:0000313" key="12">
    <source>
        <dbReference type="Proteomes" id="UP000077755"/>
    </source>
</evidence>
<evidence type="ECO:0000256" key="3">
    <source>
        <dbReference type="ARBA" id="ARBA00023157"/>
    </source>
</evidence>
<gene>
    <name evidence="11" type="ORF">DCAR_0103413</name>
</gene>
<dbReference type="Gene3D" id="3.50.4.10">
    <property type="entry name" value="Hepatocyte Growth Factor"/>
    <property type="match status" value="1"/>
</dbReference>
<feature type="domain" description="EGF-like" evidence="9">
    <location>
        <begin position="167"/>
        <end position="203"/>
    </location>
</feature>
<dbReference type="PANTHER" id="PTHR32444">
    <property type="entry name" value="BULB-TYPE LECTIN DOMAIN-CONTAINING PROTEIN"/>
    <property type="match status" value="1"/>
</dbReference>
<evidence type="ECO:0000256" key="5">
    <source>
        <dbReference type="ARBA" id="ARBA00047899"/>
    </source>
</evidence>
<dbReference type="Pfam" id="PF00954">
    <property type="entry name" value="S_locus_glycop"/>
    <property type="match status" value="1"/>
</dbReference>
<evidence type="ECO:0000256" key="6">
    <source>
        <dbReference type="ARBA" id="ARBA00048679"/>
    </source>
</evidence>
<dbReference type="AlphaFoldDB" id="A0AAF0W7I7"/>
<keyword evidence="12" id="KW-1185">Reference proteome</keyword>
<dbReference type="Pfam" id="PF01453">
    <property type="entry name" value="B_lectin"/>
    <property type="match status" value="1"/>
</dbReference>
<keyword evidence="8" id="KW-0472">Membrane</keyword>
<dbReference type="InterPro" id="IPR003609">
    <property type="entry name" value="Pan_app"/>
</dbReference>
<proteinExistence type="predicted"/>
<reference evidence="11" key="2">
    <citation type="submission" date="2022-03" db="EMBL/GenBank/DDBJ databases">
        <title>Draft title - Genomic analysis of global carrot germplasm unveils the trajectory of domestication and the origin of high carotenoid orange carrot.</title>
        <authorList>
            <person name="Iorizzo M."/>
            <person name="Ellison S."/>
            <person name="Senalik D."/>
            <person name="Macko-Podgorni A."/>
            <person name="Grzebelus D."/>
            <person name="Bostan H."/>
            <person name="Rolling W."/>
            <person name="Curaba J."/>
            <person name="Simon P."/>
        </authorList>
    </citation>
    <scope>NUCLEOTIDE SEQUENCE</scope>
    <source>
        <tissue evidence="11">Leaf</tissue>
    </source>
</reference>
<evidence type="ECO:0000256" key="8">
    <source>
        <dbReference type="SAM" id="Phobius"/>
    </source>
</evidence>
<dbReference type="InterPro" id="IPR036426">
    <property type="entry name" value="Bulb-type_lectin_dom_sf"/>
</dbReference>
<comment type="catalytic activity">
    <reaction evidence="5">
        <text>L-threonyl-[protein] + ATP = O-phospho-L-threonyl-[protein] + ADP + H(+)</text>
        <dbReference type="Rhea" id="RHEA:46608"/>
        <dbReference type="Rhea" id="RHEA-COMP:11060"/>
        <dbReference type="Rhea" id="RHEA-COMP:11605"/>
        <dbReference type="ChEBI" id="CHEBI:15378"/>
        <dbReference type="ChEBI" id="CHEBI:30013"/>
        <dbReference type="ChEBI" id="CHEBI:30616"/>
        <dbReference type="ChEBI" id="CHEBI:61977"/>
        <dbReference type="ChEBI" id="CHEBI:456216"/>
        <dbReference type="EC" id="2.7.11.1"/>
    </reaction>
</comment>
<comment type="caution">
    <text evidence="7">Lacks conserved residue(s) required for the propagation of feature annotation.</text>
</comment>
<dbReference type="SMART" id="SM00473">
    <property type="entry name" value="PAN_AP"/>
    <property type="match status" value="1"/>
</dbReference>
<dbReference type="EC" id="2.7.11.1" evidence="1"/>
<dbReference type="InterPro" id="IPR000742">
    <property type="entry name" value="EGF"/>
</dbReference>
<evidence type="ECO:0000259" key="10">
    <source>
        <dbReference type="PROSITE" id="PS50948"/>
    </source>
</evidence>
<keyword evidence="3" id="KW-1015">Disulfide bond</keyword>
<dbReference type="GO" id="GO:0004674">
    <property type="term" value="F:protein serine/threonine kinase activity"/>
    <property type="evidence" value="ECO:0007669"/>
    <property type="project" value="UniProtKB-EC"/>
</dbReference>
<dbReference type="CDD" id="cd01098">
    <property type="entry name" value="PAN_AP_plant"/>
    <property type="match status" value="1"/>
</dbReference>
<dbReference type="PROSITE" id="PS50948">
    <property type="entry name" value="PAN"/>
    <property type="match status" value="1"/>
</dbReference>
<dbReference type="SUPFAM" id="SSF56112">
    <property type="entry name" value="Protein kinase-like (PK-like)"/>
    <property type="match status" value="1"/>
</dbReference>
<name>A0AAF0W7I7_DAUCS</name>
<keyword evidence="4" id="KW-0325">Glycoprotein</keyword>
<dbReference type="InterPro" id="IPR001480">
    <property type="entry name" value="Bulb-type_lectin_dom"/>
</dbReference>
<organism evidence="11 12">
    <name type="scientific">Daucus carota subsp. sativus</name>
    <name type="common">Carrot</name>
    <dbReference type="NCBI Taxonomy" id="79200"/>
    <lineage>
        <taxon>Eukaryota</taxon>
        <taxon>Viridiplantae</taxon>
        <taxon>Streptophyta</taxon>
        <taxon>Embryophyta</taxon>
        <taxon>Tracheophyta</taxon>
        <taxon>Spermatophyta</taxon>
        <taxon>Magnoliopsida</taxon>
        <taxon>eudicotyledons</taxon>
        <taxon>Gunneridae</taxon>
        <taxon>Pentapetalae</taxon>
        <taxon>asterids</taxon>
        <taxon>campanulids</taxon>
        <taxon>Apiales</taxon>
        <taxon>Apiaceae</taxon>
        <taxon>Apioideae</taxon>
        <taxon>Scandiceae</taxon>
        <taxon>Daucinae</taxon>
        <taxon>Daucus</taxon>
        <taxon>Daucus sect. Daucus</taxon>
    </lineage>
</organism>
<reference evidence="11" key="1">
    <citation type="journal article" date="2016" name="Nat. Genet.">
        <title>A high-quality carrot genome assembly provides new insights into carotenoid accumulation and asterid genome evolution.</title>
        <authorList>
            <person name="Iorizzo M."/>
            <person name="Ellison S."/>
            <person name="Senalik D."/>
            <person name="Zeng P."/>
            <person name="Satapoomin P."/>
            <person name="Huang J."/>
            <person name="Bowman M."/>
            <person name="Iovene M."/>
            <person name="Sanseverino W."/>
            <person name="Cavagnaro P."/>
            <person name="Yildiz M."/>
            <person name="Macko-Podgorni A."/>
            <person name="Moranska E."/>
            <person name="Grzebelus E."/>
            <person name="Grzebelus D."/>
            <person name="Ashrafi H."/>
            <person name="Zheng Z."/>
            <person name="Cheng S."/>
            <person name="Spooner D."/>
            <person name="Van Deynze A."/>
            <person name="Simon P."/>
        </authorList>
    </citation>
    <scope>NUCLEOTIDE SEQUENCE</scope>
    <source>
        <tissue evidence="11">Leaf</tissue>
    </source>
</reference>
<protein>
    <recommendedName>
        <fullName evidence="1">non-specific serine/threonine protein kinase</fullName>
        <ecNumber evidence="1">2.7.11.1</ecNumber>
    </recommendedName>
</protein>
<feature type="domain" description="Apple" evidence="10">
    <location>
        <begin position="222"/>
        <end position="303"/>
    </location>
</feature>
<dbReference type="PANTHER" id="PTHR32444:SF235">
    <property type="entry name" value="OS01G0783900 PROTEIN"/>
    <property type="match status" value="1"/>
</dbReference>
<keyword evidence="7" id="KW-0245">EGF-like domain</keyword>
<dbReference type="Proteomes" id="UP000077755">
    <property type="component" value="Chromosome 1"/>
</dbReference>
<evidence type="ECO:0000259" key="9">
    <source>
        <dbReference type="PROSITE" id="PS50026"/>
    </source>
</evidence>
<evidence type="ECO:0000313" key="11">
    <source>
        <dbReference type="EMBL" id="WOG84231.1"/>
    </source>
</evidence>
<dbReference type="Pfam" id="PF08276">
    <property type="entry name" value="PAN_2"/>
    <property type="match status" value="1"/>
</dbReference>
<evidence type="ECO:0000256" key="4">
    <source>
        <dbReference type="ARBA" id="ARBA00023180"/>
    </source>
</evidence>